<evidence type="ECO:0000313" key="2">
    <source>
        <dbReference type="Proteomes" id="UP000316426"/>
    </source>
</evidence>
<name>A0A518K7D2_9BACT</name>
<gene>
    <name evidence="1" type="ORF">Spa11_19100</name>
</gene>
<sequence length="212" mass="24394">MTEELPPFREWSIAAVRLLKGAVEFDDPATWQLVLGARSTLQEYFARIGLRLVVDETDGVAYLRQLEEDELAEGYERLPKLMHAAPLSYGATLLCVLLRDSLRRYEEEDLRNERCVITDEELHEEWVAFFPPASDEKKQRRYYDRAVKAIRDAGFVKPLEADGMDGPSWLVSRALRQRLRAEELETLRDRLSEFAEVQDEASQSTGSGEERA</sequence>
<reference evidence="1 2" key="1">
    <citation type="submission" date="2019-02" db="EMBL/GenBank/DDBJ databases">
        <title>Deep-cultivation of Planctomycetes and their phenomic and genomic characterization uncovers novel biology.</title>
        <authorList>
            <person name="Wiegand S."/>
            <person name="Jogler M."/>
            <person name="Boedeker C."/>
            <person name="Pinto D."/>
            <person name="Vollmers J."/>
            <person name="Rivas-Marin E."/>
            <person name="Kohn T."/>
            <person name="Peeters S.H."/>
            <person name="Heuer A."/>
            <person name="Rast P."/>
            <person name="Oberbeckmann S."/>
            <person name="Bunk B."/>
            <person name="Jeske O."/>
            <person name="Meyerdierks A."/>
            <person name="Storesund J.E."/>
            <person name="Kallscheuer N."/>
            <person name="Luecker S."/>
            <person name="Lage O.M."/>
            <person name="Pohl T."/>
            <person name="Merkel B.J."/>
            <person name="Hornburger P."/>
            <person name="Mueller R.-W."/>
            <person name="Bruemmer F."/>
            <person name="Labrenz M."/>
            <person name="Spormann A.M."/>
            <person name="Op den Camp H."/>
            <person name="Overmann J."/>
            <person name="Amann R."/>
            <person name="Jetten M.S.M."/>
            <person name="Mascher T."/>
            <person name="Medema M.H."/>
            <person name="Devos D.P."/>
            <person name="Kaster A.-K."/>
            <person name="Ovreas L."/>
            <person name="Rohde M."/>
            <person name="Galperin M.Y."/>
            <person name="Jogler C."/>
        </authorList>
    </citation>
    <scope>NUCLEOTIDE SEQUENCE [LARGE SCALE GENOMIC DNA]</scope>
    <source>
        <strain evidence="1 2">Spa11</strain>
    </source>
</reference>
<protein>
    <recommendedName>
        <fullName evidence="3">DUF4194 domain-containing protein</fullName>
    </recommendedName>
</protein>
<organism evidence="1 2">
    <name type="scientific">Botrimarina mediterranea</name>
    <dbReference type="NCBI Taxonomy" id="2528022"/>
    <lineage>
        <taxon>Bacteria</taxon>
        <taxon>Pseudomonadati</taxon>
        <taxon>Planctomycetota</taxon>
        <taxon>Planctomycetia</taxon>
        <taxon>Pirellulales</taxon>
        <taxon>Lacipirellulaceae</taxon>
        <taxon>Botrimarina</taxon>
    </lineage>
</organism>
<accession>A0A518K7D2</accession>
<dbReference type="RefSeq" id="WP_145111188.1">
    <property type="nucleotide sequence ID" value="NZ_CP036349.1"/>
</dbReference>
<proteinExistence type="predicted"/>
<evidence type="ECO:0000313" key="1">
    <source>
        <dbReference type="EMBL" id="QDV73711.1"/>
    </source>
</evidence>
<dbReference type="Pfam" id="PF13835">
    <property type="entry name" value="DUF4194"/>
    <property type="match status" value="1"/>
</dbReference>
<dbReference type="AlphaFoldDB" id="A0A518K7D2"/>
<dbReference type="Proteomes" id="UP000316426">
    <property type="component" value="Chromosome"/>
</dbReference>
<evidence type="ECO:0008006" key="3">
    <source>
        <dbReference type="Google" id="ProtNLM"/>
    </source>
</evidence>
<dbReference type="EMBL" id="CP036349">
    <property type="protein sequence ID" value="QDV73711.1"/>
    <property type="molecule type" value="Genomic_DNA"/>
</dbReference>
<keyword evidence="2" id="KW-1185">Reference proteome</keyword>
<dbReference type="InterPro" id="IPR025449">
    <property type="entry name" value="JetB"/>
</dbReference>
<dbReference type="KEGG" id="bmei:Spa11_19100"/>